<evidence type="ECO:0000313" key="3">
    <source>
        <dbReference type="Proteomes" id="UP000305792"/>
    </source>
</evidence>
<dbReference type="Proteomes" id="UP000305792">
    <property type="component" value="Unassembled WGS sequence"/>
</dbReference>
<dbReference type="AlphaFoldDB" id="A0A4V4HNM6"/>
<keyword evidence="3" id="KW-1185">Reference proteome</keyword>
<dbReference type="OrthoDB" id="2897536at2"/>
<dbReference type="EMBL" id="STGX01000014">
    <property type="protein sequence ID" value="THV26416.1"/>
    <property type="molecule type" value="Genomic_DNA"/>
</dbReference>
<evidence type="ECO:0000259" key="1">
    <source>
        <dbReference type="Pfam" id="PF19054"/>
    </source>
</evidence>
<sequence>MSSVKFLNGELAKLLVEWRLKKGLKTIKDAAFFLGTSPEILSGLESGTRQYMDAPLIDGILSAYGAPQYIRDDAAAKARQIRFGDPQRWQESGPSWFNRMTQLEPRATAIDIFEDTYITGLCQTVQYARAIMETNPDLKEESIGTALEFRSHRRRIVVEKADNGARLRIIQAEHSLSVIEGTDLYAEQLERLHEDNAREGIDIFVMPTKVLHPSMEGPYMILSFDDPSTPDVVYQESVLGAQYEARIDQVDRCRGVFSATLASAVPLDEWSSKKC</sequence>
<dbReference type="Pfam" id="PF19054">
    <property type="entry name" value="DUF5753"/>
    <property type="match status" value="1"/>
</dbReference>
<comment type="caution">
    <text evidence="2">The sequence shown here is derived from an EMBL/GenBank/DDBJ whole genome shotgun (WGS) entry which is preliminary data.</text>
</comment>
<dbReference type="RefSeq" id="WP_136531045.1">
    <property type="nucleotide sequence ID" value="NZ_STGX01000014.1"/>
</dbReference>
<proteinExistence type="predicted"/>
<reference evidence="2 3" key="1">
    <citation type="journal article" date="2018" name="Int. J. Syst. Evol. Microbiol.">
        <title>Glycomyces paridis sp. nov., isolated from the medicinal plant Paris polyphylla.</title>
        <authorList>
            <person name="Fang X.M."/>
            <person name="Bai J.L."/>
            <person name="Su J."/>
            <person name="Zhao L.L."/>
            <person name="Liu H.Y."/>
            <person name="Ma B.P."/>
            <person name="Zhang Y.Q."/>
            <person name="Yu L.Y."/>
        </authorList>
    </citation>
    <scope>NUCLEOTIDE SEQUENCE [LARGE SCALE GENOMIC DNA]</scope>
    <source>
        <strain evidence="2 3">CPCC 204357</strain>
    </source>
</reference>
<name>A0A4V4HNM6_9ACTN</name>
<protein>
    <recommendedName>
        <fullName evidence="1">DUF5753 domain-containing protein</fullName>
    </recommendedName>
</protein>
<accession>A0A4V4HNM6</accession>
<evidence type="ECO:0000313" key="2">
    <source>
        <dbReference type="EMBL" id="THV26416.1"/>
    </source>
</evidence>
<gene>
    <name evidence="2" type="ORF">E9998_17795</name>
</gene>
<organism evidence="2 3">
    <name type="scientific">Glycomyces paridis</name>
    <dbReference type="NCBI Taxonomy" id="2126555"/>
    <lineage>
        <taxon>Bacteria</taxon>
        <taxon>Bacillati</taxon>
        <taxon>Actinomycetota</taxon>
        <taxon>Actinomycetes</taxon>
        <taxon>Glycomycetales</taxon>
        <taxon>Glycomycetaceae</taxon>
        <taxon>Glycomyces</taxon>
    </lineage>
</organism>
<dbReference type="InterPro" id="IPR043917">
    <property type="entry name" value="DUF5753"/>
</dbReference>
<feature type="domain" description="DUF5753" evidence="1">
    <location>
        <begin position="98"/>
        <end position="268"/>
    </location>
</feature>